<keyword evidence="1 4" id="KW-0662">Pyridine nucleotide biosynthesis</keyword>
<comment type="catalytic activity">
    <reaction evidence="4">
        <text>L-kynurenine + H2O = anthranilate + L-alanine + H(+)</text>
        <dbReference type="Rhea" id="RHEA:16813"/>
        <dbReference type="ChEBI" id="CHEBI:15377"/>
        <dbReference type="ChEBI" id="CHEBI:15378"/>
        <dbReference type="ChEBI" id="CHEBI:16567"/>
        <dbReference type="ChEBI" id="CHEBI:57959"/>
        <dbReference type="ChEBI" id="CHEBI:57972"/>
        <dbReference type="EC" id="3.7.1.3"/>
    </reaction>
</comment>
<comment type="caution">
    <text evidence="5">The sequence shown here is derived from an EMBL/GenBank/DDBJ whole genome shotgun (WGS) entry which is preliminary data.</text>
</comment>
<accession>A0AA90NAN6</accession>
<protein>
    <recommendedName>
        <fullName evidence="4">Kynureninase</fullName>
        <ecNumber evidence="4">3.7.1.3</ecNumber>
    </recommendedName>
</protein>
<proteinExistence type="inferred from homology"/>
<dbReference type="PANTHER" id="PTHR14084:SF0">
    <property type="entry name" value="KYNURENINASE"/>
    <property type="match status" value="1"/>
</dbReference>
<comment type="subunit">
    <text evidence="4">Homodimer.</text>
</comment>
<evidence type="ECO:0000313" key="5">
    <source>
        <dbReference type="EMBL" id="MDP0398238.1"/>
    </source>
</evidence>
<sequence length="408" mass="43205">MTDADPAAALRARAADLDAHDPLAHCRGEFDGEIRAYLDGNSLGRPVRAAADALARFVPGEWGTGLIRSWDDGWFDLPLTLGDRLAAAVLGAAAGQTMVADSTSVILYKLLRAAIAAAPADRRVVVLDRENFPTDRYLAEGVAAETGVELRWIDPDPAAGVTADDLAAVLGSDVAVVLLSHVSYKSGYIADLEGLTALAHEHGALVLWDLCHSAGVLDVRLDAADVDLAVGCTYKFLCGGPGAPAFGYVAARHQAALTQPIQGWMGHADAFGMAQGYRPAEGMRRFLSGTPPILAMVPLMAALGLIEEVGIAAIRAKSITLGRFVIEAADALLADLGVRVVSPRDDERRGGHVTVAHPDFRAVTARLWERDIVPDFRNPDGIRLGLSPLSTSYGEALDAVIAIREELR</sequence>
<name>A0AA90NAN6_9ACTN</name>
<evidence type="ECO:0000256" key="2">
    <source>
        <dbReference type="ARBA" id="ARBA00022801"/>
    </source>
</evidence>
<dbReference type="GO" id="GO:0030429">
    <property type="term" value="F:kynureninase activity"/>
    <property type="evidence" value="ECO:0007669"/>
    <property type="project" value="UniProtKB-EC"/>
</dbReference>
<dbReference type="InterPro" id="IPR015421">
    <property type="entry name" value="PyrdxlP-dep_Trfase_major"/>
</dbReference>
<comment type="pathway">
    <text evidence="4">Amino-acid degradation; L-kynurenine degradation; L-alanine and anthranilate from L-kynurenine: step 1/1.</text>
</comment>
<keyword evidence="3 4" id="KW-0663">Pyridoxal phosphate</keyword>
<dbReference type="GO" id="GO:0019441">
    <property type="term" value="P:L-tryptophan catabolic process to kynurenine"/>
    <property type="evidence" value="ECO:0007669"/>
    <property type="project" value="TreeGrafter"/>
</dbReference>
<dbReference type="Proteomes" id="UP001178281">
    <property type="component" value="Unassembled WGS sequence"/>
</dbReference>
<keyword evidence="2 4" id="KW-0378">Hydrolase</keyword>
<dbReference type="EC" id="3.7.1.3" evidence="4"/>
<evidence type="ECO:0000256" key="4">
    <source>
        <dbReference type="PIRNR" id="PIRNR038800"/>
    </source>
</evidence>
<keyword evidence="5" id="KW-0808">Transferase</keyword>
<comment type="similarity">
    <text evidence="4">Belongs to the kynureninase family.</text>
</comment>
<evidence type="ECO:0000313" key="6">
    <source>
        <dbReference type="Proteomes" id="UP001178281"/>
    </source>
</evidence>
<comment type="catalytic activity">
    <reaction evidence="4">
        <text>3-hydroxy-L-kynurenine + H2O = 3-hydroxyanthranilate + L-alanine + H(+)</text>
        <dbReference type="Rhea" id="RHEA:25143"/>
        <dbReference type="ChEBI" id="CHEBI:15377"/>
        <dbReference type="ChEBI" id="CHEBI:15378"/>
        <dbReference type="ChEBI" id="CHEBI:36559"/>
        <dbReference type="ChEBI" id="CHEBI:57972"/>
        <dbReference type="ChEBI" id="CHEBI:58125"/>
        <dbReference type="EC" id="3.7.1.3"/>
    </reaction>
</comment>
<comment type="pathway">
    <text evidence="4">Cofactor biosynthesis; NAD(+) biosynthesis; quinolinate from L-kynurenine: step 2/3.</text>
</comment>
<dbReference type="Pfam" id="PF22580">
    <property type="entry name" value="KYNU_C"/>
    <property type="match status" value="1"/>
</dbReference>
<dbReference type="GO" id="GO:0005737">
    <property type="term" value="C:cytoplasm"/>
    <property type="evidence" value="ECO:0007669"/>
    <property type="project" value="InterPro"/>
</dbReference>
<keyword evidence="6" id="KW-1185">Reference proteome</keyword>
<dbReference type="GO" id="GO:0009435">
    <property type="term" value="P:NAD+ biosynthetic process"/>
    <property type="evidence" value="ECO:0007669"/>
    <property type="project" value="InterPro"/>
</dbReference>
<dbReference type="GO" id="GO:0008483">
    <property type="term" value="F:transaminase activity"/>
    <property type="evidence" value="ECO:0007669"/>
    <property type="project" value="UniProtKB-KW"/>
</dbReference>
<organism evidence="5 6">
    <name type="scientific">Tsukamurella strandjordii</name>
    <dbReference type="NCBI Taxonomy" id="147577"/>
    <lineage>
        <taxon>Bacteria</taxon>
        <taxon>Bacillati</taxon>
        <taxon>Actinomycetota</taxon>
        <taxon>Actinomycetes</taxon>
        <taxon>Mycobacteriales</taxon>
        <taxon>Tsukamurellaceae</taxon>
        <taxon>Tsukamurella</taxon>
    </lineage>
</organism>
<dbReference type="InterPro" id="IPR015422">
    <property type="entry name" value="PyrdxlP-dep_Trfase_small"/>
</dbReference>
<dbReference type="GO" id="GO:0043420">
    <property type="term" value="P:anthranilate metabolic process"/>
    <property type="evidence" value="ECO:0007669"/>
    <property type="project" value="TreeGrafter"/>
</dbReference>
<dbReference type="PANTHER" id="PTHR14084">
    <property type="entry name" value="KYNURENINASE"/>
    <property type="match status" value="1"/>
</dbReference>
<dbReference type="GO" id="GO:0030170">
    <property type="term" value="F:pyridoxal phosphate binding"/>
    <property type="evidence" value="ECO:0007669"/>
    <property type="project" value="InterPro"/>
</dbReference>
<evidence type="ECO:0000256" key="1">
    <source>
        <dbReference type="ARBA" id="ARBA00022642"/>
    </source>
</evidence>
<dbReference type="InterPro" id="IPR010111">
    <property type="entry name" value="Kynureninase"/>
</dbReference>
<dbReference type="SUPFAM" id="SSF53383">
    <property type="entry name" value="PLP-dependent transferases"/>
    <property type="match status" value="1"/>
</dbReference>
<dbReference type="EMBL" id="JAUTIX010000003">
    <property type="protein sequence ID" value="MDP0398238.1"/>
    <property type="molecule type" value="Genomic_DNA"/>
</dbReference>
<comment type="function">
    <text evidence="4">Catalyzes the cleavage of L-kynurenine (L-Kyn) and L-3-hydroxykynurenine (L-3OHKyn) into anthranilic acid (AA) and 3-hydroxyanthranilic acid (3-OHAA), respectively.</text>
</comment>
<dbReference type="RefSeq" id="WP_305111163.1">
    <property type="nucleotide sequence ID" value="NZ_JAUTIX010000003.1"/>
</dbReference>
<dbReference type="PIRSF" id="PIRSF038800">
    <property type="entry name" value="KYNU"/>
    <property type="match status" value="1"/>
</dbReference>
<gene>
    <name evidence="5" type="ORF">Q7X28_09905</name>
</gene>
<dbReference type="Gene3D" id="3.40.640.10">
    <property type="entry name" value="Type I PLP-dependent aspartate aminotransferase-like (Major domain)"/>
    <property type="match status" value="1"/>
</dbReference>
<evidence type="ECO:0000256" key="3">
    <source>
        <dbReference type="ARBA" id="ARBA00022898"/>
    </source>
</evidence>
<comment type="cofactor">
    <cofactor evidence="4">
        <name>pyridoxal 5'-phosphate</name>
        <dbReference type="ChEBI" id="CHEBI:597326"/>
    </cofactor>
</comment>
<dbReference type="Gene3D" id="3.90.1150.10">
    <property type="entry name" value="Aspartate Aminotransferase, domain 1"/>
    <property type="match status" value="1"/>
</dbReference>
<dbReference type="AlphaFoldDB" id="A0AA90NAN6"/>
<dbReference type="InterPro" id="IPR015424">
    <property type="entry name" value="PyrdxlP-dep_Trfase"/>
</dbReference>
<reference evidence="5" key="1">
    <citation type="submission" date="2023-08" db="EMBL/GenBank/DDBJ databases">
        <title>The draft genome of Tsukamurella strandjordii strain 050030.</title>
        <authorList>
            <person name="Zhao F."/>
            <person name="Feng Y."/>
            <person name="Zong Z."/>
        </authorList>
    </citation>
    <scope>NUCLEOTIDE SEQUENCE</scope>
    <source>
        <strain evidence="5">050030</strain>
    </source>
</reference>
<keyword evidence="5" id="KW-0032">Aminotransferase</keyword>